<feature type="transmembrane region" description="Helical" evidence="1">
    <location>
        <begin position="74"/>
        <end position="91"/>
    </location>
</feature>
<reference evidence="2" key="1">
    <citation type="submission" date="2012-03" db="EMBL/GenBank/DDBJ databases">
        <title>Functional metagenomics reveals considerable lignocellulase gene clusters in the gut microbiome of a wood-feeding higher termite.</title>
        <authorList>
            <person name="Liu N."/>
        </authorList>
    </citation>
    <scope>NUCLEOTIDE SEQUENCE</scope>
</reference>
<keyword evidence="1" id="KW-1133">Transmembrane helix</keyword>
<dbReference type="PROSITE" id="PS51257">
    <property type="entry name" value="PROKAR_LIPOPROTEIN"/>
    <property type="match status" value="1"/>
</dbReference>
<evidence type="ECO:0000256" key="1">
    <source>
        <dbReference type="SAM" id="Phobius"/>
    </source>
</evidence>
<keyword evidence="1" id="KW-0812">Transmembrane</keyword>
<feature type="transmembrane region" description="Helical" evidence="1">
    <location>
        <begin position="12"/>
        <end position="37"/>
    </location>
</feature>
<name>A0A806KJN8_9BACT</name>
<accession>A0A806KJN8</accession>
<sequence>MGLDINRVYVYTFILLIMGCWLLYNRWFVGIGFLALATFSSYFTEFLFLHNYFASVVIYIGILIDIIIRQKYKWLIPLIICGIIQGIAFETTWLGNYMVLSMEALALTIGSIFVVKTIK</sequence>
<organism evidence="2">
    <name type="scientific">uncultured bacterium contig00018</name>
    <dbReference type="NCBI Taxonomy" id="1181509"/>
    <lineage>
        <taxon>Bacteria</taxon>
        <taxon>environmental samples</taxon>
    </lineage>
</organism>
<feature type="transmembrane region" description="Helical" evidence="1">
    <location>
        <begin position="97"/>
        <end position="115"/>
    </location>
</feature>
<keyword evidence="1" id="KW-0472">Membrane</keyword>
<feature type="transmembrane region" description="Helical" evidence="1">
    <location>
        <begin position="49"/>
        <end position="67"/>
    </location>
</feature>
<dbReference type="AlphaFoldDB" id="A0A806KJN8"/>
<evidence type="ECO:0000313" key="2">
    <source>
        <dbReference type="EMBL" id="AGS53394.1"/>
    </source>
</evidence>
<dbReference type="EMBL" id="JQ844231">
    <property type="protein sequence ID" value="AGS53394.1"/>
    <property type="molecule type" value="Genomic_DNA"/>
</dbReference>
<proteinExistence type="predicted"/>
<protein>
    <submittedName>
        <fullName evidence="2">Uncharacterized protein</fullName>
    </submittedName>
</protein>